<feature type="transmembrane region" description="Helical" evidence="8">
    <location>
        <begin position="6"/>
        <end position="23"/>
    </location>
</feature>
<evidence type="ECO:0000256" key="5">
    <source>
        <dbReference type="ARBA" id="ARBA00022692"/>
    </source>
</evidence>
<feature type="transmembrane region" description="Helical" evidence="8">
    <location>
        <begin position="144"/>
        <end position="166"/>
    </location>
</feature>
<sequence length="172" mass="18512">MLLPFSLLFVGAVLTLNGLWMLNRISDKEIVIINLAVSVTTGTVALMGMAEASTPATVKAAALTLLFTLTYFWVAVNRLTGSDGRGLGWFSLFVAVSVLPEAAGTLRHAPDAMTVWLGLCWACWAGLWFLHFLVLAIRRPMERATAIATLSSGILTAWLPALAMLYGGARPF</sequence>
<dbReference type="InterPro" id="IPR038523">
    <property type="entry name" value="AmiSUreI_transpt_sf"/>
</dbReference>
<keyword evidence="5 8" id="KW-0812">Transmembrane</keyword>
<feature type="transmembrane region" description="Helical" evidence="8">
    <location>
        <begin position="115"/>
        <end position="137"/>
    </location>
</feature>
<keyword evidence="3" id="KW-0813">Transport</keyword>
<organism evidence="9 10">
    <name type="scientific">Paracoccus angustae</name>
    <dbReference type="NCBI Taxonomy" id="1671480"/>
    <lineage>
        <taxon>Bacteria</taxon>
        <taxon>Pseudomonadati</taxon>
        <taxon>Pseudomonadota</taxon>
        <taxon>Alphaproteobacteria</taxon>
        <taxon>Rhodobacterales</taxon>
        <taxon>Paracoccaceae</taxon>
        <taxon>Paracoccus</taxon>
    </lineage>
</organism>
<keyword evidence="10" id="KW-1185">Reference proteome</keyword>
<reference evidence="10" key="1">
    <citation type="journal article" date="2019" name="Int. J. Syst. Evol. Microbiol.">
        <title>The Global Catalogue of Microorganisms (GCM) 10K type strain sequencing project: providing services to taxonomists for standard genome sequencing and annotation.</title>
        <authorList>
            <consortium name="The Broad Institute Genomics Platform"/>
            <consortium name="The Broad Institute Genome Sequencing Center for Infectious Disease"/>
            <person name="Wu L."/>
            <person name="Ma J."/>
        </authorList>
    </citation>
    <scope>NUCLEOTIDE SEQUENCE [LARGE SCALE GENOMIC DNA]</scope>
    <source>
        <strain evidence="10">KCTC 42473</strain>
    </source>
</reference>
<keyword evidence="4" id="KW-1003">Cell membrane</keyword>
<gene>
    <name evidence="9" type="ORF">ACFOM8_17305</name>
</gene>
<evidence type="ECO:0000256" key="3">
    <source>
        <dbReference type="ARBA" id="ARBA00022448"/>
    </source>
</evidence>
<name>A0ABV7U7X2_9RHOB</name>
<comment type="caution">
    <text evidence="9">The sequence shown here is derived from an EMBL/GenBank/DDBJ whole genome shotgun (WGS) entry which is preliminary data.</text>
</comment>
<feature type="transmembrane region" description="Helical" evidence="8">
    <location>
        <begin position="86"/>
        <end position="103"/>
    </location>
</feature>
<evidence type="ECO:0000313" key="9">
    <source>
        <dbReference type="EMBL" id="MFC3631201.1"/>
    </source>
</evidence>
<dbReference type="CDD" id="cd13747">
    <property type="entry name" value="UreI_AmiS_like_1"/>
    <property type="match status" value="1"/>
</dbReference>
<evidence type="ECO:0000256" key="1">
    <source>
        <dbReference type="ARBA" id="ARBA00004651"/>
    </source>
</evidence>
<feature type="transmembrane region" description="Helical" evidence="8">
    <location>
        <begin position="30"/>
        <end position="50"/>
    </location>
</feature>
<dbReference type="EMBL" id="JBHRXY010000022">
    <property type="protein sequence ID" value="MFC3631201.1"/>
    <property type="molecule type" value="Genomic_DNA"/>
</dbReference>
<comment type="subcellular location">
    <subcellularLocation>
        <location evidence="1">Cell membrane</location>
        <topology evidence="1">Multi-pass membrane protein</topology>
    </subcellularLocation>
</comment>
<keyword evidence="7 8" id="KW-0472">Membrane</keyword>
<evidence type="ECO:0000256" key="6">
    <source>
        <dbReference type="ARBA" id="ARBA00022989"/>
    </source>
</evidence>
<dbReference type="Pfam" id="PF02293">
    <property type="entry name" value="AmiS_UreI"/>
    <property type="match status" value="1"/>
</dbReference>
<evidence type="ECO:0000313" key="10">
    <source>
        <dbReference type="Proteomes" id="UP001595539"/>
    </source>
</evidence>
<comment type="similarity">
    <text evidence="2">Belongs to the AmiS/UreI family.</text>
</comment>
<keyword evidence="6 8" id="KW-1133">Transmembrane helix</keyword>
<dbReference type="Gene3D" id="1.25.40.600">
    <property type="match status" value="1"/>
</dbReference>
<feature type="transmembrane region" description="Helical" evidence="8">
    <location>
        <begin position="56"/>
        <end position="74"/>
    </location>
</feature>
<dbReference type="Proteomes" id="UP001595539">
    <property type="component" value="Unassembled WGS sequence"/>
</dbReference>
<accession>A0ABV7U7X2</accession>
<dbReference type="RefSeq" id="WP_377763383.1">
    <property type="nucleotide sequence ID" value="NZ_JBHRXY010000022.1"/>
</dbReference>
<evidence type="ECO:0000256" key="7">
    <source>
        <dbReference type="ARBA" id="ARBA00023136"/>
    </source>
</evidence>
<protein>
    <submittedName>
        <fullName evidence="9">AmiS/UreI family transporter</fullName>
    </submittedName>
</protein>
<evidence type="ECO:0000256" key="8">
    <source>
        <dbReference type="SAM" id="Phobius"/>
    </source>
</evidence>
<evidence type="ECO:0000256" key="4">
    <source>
        <dbReference type="ARBA" id="ARBA00022475"/>
    </source>
</evidence>
<proteinExistence type="inferred from homology"/>
<dbReference type="InterPro" id="IPR003211">
    <property type="entry name" value="AmiSUreI_transpt"/>
</dbReference>
<evidence type="ECO:0000256" key="2">
    <source>
        <dbReference type="ARBA" id="ARBA00010068"/>
    </source>
</evidence>